<evidence type="ECO:0000259" key="8">
    <source>
        <dbReference type="PROSITE" id="PS51294"/>
    </source>
</evidence>
<dbReference type="Proteomes" id="UP000652761">
    <property type="component" value="Unassembled WGS sequence"/>
</dbReference>
<dbReference type="GO" id="GO:0003677">
    <property type="term" value="F:DNA binding"/>
    <property type="evidence" value="ECO:0007669"/>
    <property type="project" value="UniProtKB-KW"/>
</dbReference>
<comment type="subcellular location">
    <subcellularLocation>
        <location evidence="1">Nucleus</location>
    </subcellularLocation>
</comment>
<feature type="compositionally biased region" description="Low complexity" evidence="6">
    <location>
        <begin position="129"/>
        <end position="144"/>
    </location>
</feature>
<dbReference type="PROSITE" id="PS50090">
    <property type="entry name" value="MYB_LIKE"/>
    <property type="match status" value="2"/>
</dbReference>
<keyword evidence="10" id="KW-1185">Reference proteome</keyword>
<feature type="compositionally biased region" description="Polar residues" evidence="6">
    <location>
        <begin position="145"/>
        <end position="155"/>
    </location>
</feature>
<keyword evidence="5" id="KW-0539">Nucleus</keyword>
<evidence type="ECO:0000256" key="2">
    <source>
        <dbReference type="ARBA" id="ARBA00023015"/>
    </source>
</evidence>
<dbReference type="PANTHER" id="PTHR10641">
    <property type="entry name" value="MYB FAMILY TRANSCRIPTION FACTOR"/>
    <property type="match status" value="1"/>
</dbReference>
<evidence type="ECO:0000259" key="7">
    <source>
        <dbReference type="PROSITE" id="PS50090"/>
    </source>
</evidence>
<dbReference type="FunFam" id="1.10.10.60:FF:000121">
    <property type="entry name" value="Myb transcription factor"/>
    <property type="match status" value="1"/>
</dbReference>
<evidence type="ECO:0000313" key="9">
    <source>
        <dbReference type="EMBL" id="MQM00876.1"/>
    </source>
</evidence>
<dbReference type="OrthoDB" id="2143914at2759"/>
<dbReference type="InterPro" id="IPR015495">
    <property type="entry name" value="Myb_TF_plants"/>
</dbReference>
<feature type="domain" description="Myb-like" evidence="7">
    <location>
        <begin position="62"/>
        <end position="112"/>
    </location>
</feature>
<dbReference type="PANTHER" id="PTHR10641:SF1368">
    <property type="entry name" value="MYB TRANSCRIPTION FACTOR"/>
    <property type="match status" value="1"/>
</dbReference>
<accession>A0A843VYF0</accession>
<evidence type="ECO:0000256" key="4">
    <source>
        <dbReference type="ARBA" id="ARBA00023163"/>
    </source>
</evidence>
<feature type="compositionally biased region" description="Basic and acidic residues" evidence="6">
    <location>
        <begin position="197"/>
        <end position="207"/>
    </location>
</feature>
<feature type="domain" description="HTH myb-type" evidence="8">
    <location>
        <begin position="62"/>
        <end position="116"/>
    </location>
</feature>
<evidence type="ECO:0000313" key="10">
    <source>
        <dbReference type="Proteomes" id="UP000652761"/>
    </source>
</evidence>
<dbReference type="EMBL" id="NMUH01002578">
    <property type="protein sequence ID" value="MQM00876.1"/>
    <property type="molecule type" value="Genomic_DNA"/>
</dbReference>
<evidence type="ECO:0000256" key="3">
    <source>
        <dbReference type="ARBA" id="ARBA00023125"/>
    </source>
</evidence>
<feature type="domain" description="Myb-like" evidence="7">
    <location>
        <begin position="9"/>
        <end position="61"/>
    </location>
</feature>
<dbReference type="SMART" id="SM00717">
    <property type="entry name" value="SANT"/>
    <property type="match status" value="2"/>
</dbReference>
<feature type="compositionally biased region" description="Low complexity" evidence="6">
    <location>
        <begin position="167"/>
        <end position="183"/>
    </location>
</feature>
<dbReference type="CDD" id="cd00167">
    <property type="entry name" value="SANT"/>
    <property type="match status" value="2"/>
</dbReference>
<reference evidence="9" key="1">
    <citation type="submission" date="2017-07" db="EMBL/GenBank/DDBJ databases">
        <title>Taro Niue Genome Assembly and Annotation.</title>
        <authorList>
            <person name="Atibalentja N."/>
            <person name="Keating K."/>
            <person name="Fields C.J."/>
        </authorList>
    </citation>
    <scope>NUCLEOTIDE SEQUENCE</scope>
    <source>
        <strain evidence="9">Niue_2</strain>
        <tissue evidence="9">Leaf</tissue>
    </source>
</reference>
<dbReference type="SUPFAM" id="SSF46689">
    <property type="entry name" value="Homeodomain-like"/>
    <property type="match status" value="1"/>
</dbReference>
<feature type="compositionally biased region" description="Polar residues" evidence="6">
    <location>
        <begin position="184"/>
        <end position="196"/>
    </location>
</feature>
<keyword evidence="2" id="KW-0805">Transcription regulation</keyword>
<gene>
    <name evidence="9" type="ORF">Taro_033629</name>
</gene>
<dbReference type="InterPro" id="IPR009057">
    <property type="entry name" value="Homeodomain-like_sf"/>
</dbReference>
<comment type="caution">
    <text evidence="9">The sequence shown here is derived from an EMBL/GenBank/DDBJ whole genome shotgun (WGS) entry which is preliminary data.</text>
</comment>
<organism evidence="9 10">
    <name type="scientific">Colocasia esculenta</name>
    <name type="common">Wild taro</name>
    <name type="synonym">Arum esculentum</name>
    <dbReference type="NCBI Taxonomy" id="4460"/>
    <lineage>
        <taxon>Eukaryota</taxon>
        <taxon>Viridiplantae</taxon>
        <taxon>Streptophyta</taxon>
        <taxon>Embryophyta</taxon>
        <taxon>Tracheophyta</taxon>
        <taxon>Spermatophyta</taxon>
        <taxon>Magnoliopsida</taxon>
        <taxon>Liliopsida</taxon>
        <taxon>Araceae</taxon>
        <taxon>Aroideae</taxon>
        <taxon>Colocasieae</taxon>
        <taxon>Colocasia</taxon>
    </lineage>
</organism>
<dbReference type="InterPro" id="IPR017930">
    <property type="entry name" value="Myb_dom"/>
</dbReference>
<dbReference type="AlphaFoldDB" id="A0A843VYF0"/>
<dbReference type="GO" id="GO:0005634">
    <property type="term" value="C:nucleus"/>
    <property type="evidence" value="ECO:0007669"/>
    <property type="project" value="UniProtKB-SubCell"/>
</dbReference>
<dbReference type="InterPro" id="IPR001005">
    <property type="entry name" value="SANT/Myb"/>
</dbReference>
<sequence>MVRSPCCDKMGLKKGPWTPEEDQVLVSFIQRCGHGNWRALPKQAGLMRCGKSCRLRWMNYLKPDIKRGNFSKEEEETIISLHELLGNRWSAIAARLPGRTDNEIKNVWHTHLKKQVRQSPAALAPGKSARPSTAAAAAARSTAPVTSDLSKQPITLQLDPAAACTADGGPSSDTPSSPPLSTGEASCTATESSSITRDADPNSVKEEFTDSSEMFVEMDESFWSDALSLERSWESCVTSMGFFEQQQQPPPTGVCPPPFDHVGGDYHHVDTSSTEDDMDFWLGILTGVGGPPGLPIS</sequence>
<evidence type="ECO:0000256" key="1">
    <source>
        <dbReference type="ARBA" id="ARBA00004123"/>
    </source>
</evidence>
<dbReference type="Gene3D" id="1.10.10.60">
    <property type="entry name" value="Homeodomain-like"/>
    <property type="match status" value="2"/>
</dbReference>
<dbReference type="Pfam" id="PF00249">
    <property type="entry name" value="Myb_DNA-binding"/>
    <property type="match status" value="2"/>
</dbReference>
<evidence type="ECO:0000256" key="6">
    <source>
        <dbReference type="SAM" id="MobiDB-lite"/>
    </source>
</evidence>
<proteinExistence type="predicted"/>
<dbReference type="PROSITE" id="PS51294">
    <property type="entry name" value="HTH_MYB"/>
    <property type="match status" value="2"/>
</dbReference>
<keyword evidence="3" id="KW-0238">DNA-binding</keyword>
<feature type="domain" description="HTH myb-type" evidence="8">
    <location>
        <begin position="9"/>
        <end position="61"/>
    </location>
</feature>
<feature type="region of interest" description="Disordered" evidence="6">
    <location>
        <begin position="115"/>
        <end position="207"/>
    </location>
</feature>
<protein>
    <submittedName>
        <fullName evidence="9">Uncharacterized protein</fullName>
    </submittedName>
</protein>
<evidence type="ECO:0000256" key="5">
    <source>
        <dbReference type="ARBA" id="ARBA00023242"/>
    </source>
</evidence>
<name>A0A843VYF0_COLES</name>
<keyword evidence="4" id="KW-0804">Transcription</keyword>